<feature type="region of interest" description="Disordered" evidence="1">
    <location>
        <begin position="133"/>
        <end position="175"/>
    </location>
</feature>
<evidence type="ECO:0008006" key="5">
    <source>
        <dbReference type="Google" id="ProtNLM"/>
    </source>
</evidence>
<dbReference type="EMBL" id="CM000880">
    <property type="protein sequence ID" value="KQK16866.1"/>
    <property type="molecule type" value="Genomic_DNA"/>
</dbReference>
<reference evidence="2 3" key="1">
    <citation type="journal article" date="2010" name="Nature">
        <title>Genome sequencing and analysis of the model grass Brachypodium distachyon.</title>
        <authorList>
            <consortium name="International Brachypodium Initiative"/>
        </authorList>
    </citation>
    <scope>NUCLEOTIDE SEQUENCE [LARGE SCALE GENOMIC DNA]</scope>
    <source>
        <strain evidence="2 3">Bd21</strain>
    </source>
</reference>
<feature type="region of interest" description="Disordered" evidence="1">
    <location>
        <begin position="1"/>
        <end position="21"/>
    </location>
</feature>
<evidence type="ECO:0000256" key="1">
    <source>
        <dbReference type="SAM" id="MobiDB-lite"/>
    </source>
</evidence>
<feature type="compositionally biased region" description="Low complexity" evidence="1">
    <location>
        <begin position="65"/>
        <end position="75"/>
    </location>
</feature>
<gene>
    <name evidence="2" type="ORF">BRADI_1g31143v3</name>
</gene>
<protein>
    <recommendedName>
        <fullName evidence="5">CCHC-type domain-containing protein</fullName>
    </recommendedName>
</protein>
<dbReference type="InParanoid" id="A0A0Q3RV75"/>
<organism evidence="2">
    <name type="scientific">Brachypodium distachyon</name>
    <name type="common">Purple false brome</name>
    <name type="synonym">Trachynia distachya</name>
    <dbReference type="NCBI Taxonomy" id="15368"/>
    <lineage>
        <taxon>Eukaryota</taxon>
        <taxon>Viridiplantae</taxon>
        <taxon>Streptophyta</taxon>
        <taxon>Embryophyta</taxon>
        <taxon>Tracheophyta</taxon>
        <taxon>Spermatophyta</taxon>
        <taxon>Magnoliopsida</taxon>
        <taxon>Liliopsida</taxon>
        <taxon>Poales</taxon>
        <taxon>Poaceae</taxon>
        <taxon>BOP clade</taxon>
        <taxon>Pooideae</taxon>
        <taxon>Stipodae</taxon>
        <taxon>Brachypodieae</taxon>
        <taxon>Brachypodium</taxon>
    </lineage>
</organism>
<keyword evidence="4" id="KW-1185">Reference proteome</keyword>
<dbReference type="SUPFAM" id="SSF57756">
    <property type="entry name" value="Retrovirus zinc finger-like domains"/>
    <property type="match status" value="1"/>
</dbReference>
<dbReference type="Gramene" id="KQK16866">
    <property type="protein sequence ID" value="KQK16866"/>
    <property type="gene ID" value="BRADI_1g31143v3"/>
</dbReference>
<dbReference type="AlphaFoldDB" id="A0A0Q3RV75"/>
<feature type="compositionally biased region" description="Low complexity" evidence="1">
    <location>
        <begin position="1"/>
        <end position="13"/>
    </location>
</feature>
<dbReference type="EnsemblPlants" id="KQK16866">
    <property type="protein sequence ID" value="KQK16866"/>
    <property type="gene ID" value="BRADI_1g31143v3"/>
</dbReference>
<dbReference type="Proteomes" id="UP000008810">
    <property type="component" value="Chromosome 1"/>
</dbReference>
<dbReference type="GO" id="GO:0003676">
    <property type="term" value="F:nucleic acid binding"/>
    <property type="evidence" value="ECO:0007669"/>
    <property type="project" value="InterPro"/>
</dbReference>
<dbReference type="FunCoup" id="A0A0Q3RV75">
    <property type="interactions" value="817"/>
</dbReference>
<name>A0A0Q3RV75_BRADI</name>
<evidence type="ECO:0000313" key="3">
    <source>
        <dbReference type="EnsemblPlants" id="KQK16866"/>
    </source>
</evidence>
<proteinExistence type="predicted"/>
<dbReference type="OrthoDB" id="696926at2759"/>
<feature type="region of interest" description="Disordered" evidence="1">
    <location>
        <begin position="61"/>
        <end position="90"/>
    </location>
</feature>
<dbReference type="Gene3D" id="4.10.60.10">
    <property type="entry name" value="Zinc finger, CCHC-type"/>
    <property type="match status" value="1"/>
</dbReference>
<evidence type="ECO:0000313" key="4">
    <source>
        <dbReference type="Proteomes" id="UP000008810"/>
    </source>
</evidence>
<evidence type="ECO:0000313" key="2">
    <source>
        <dbReference type="EMBL" id="KQK16866.1"/>
    </source>
</evidence>
<reference evidence="2" key="2">
    <citation type="submission" date="2017-06" db="EMBL/GenBank/DDBJ databases">
        <title>WGS assembly of Brachypodium distachyon.</title>
        <authorList>
            <consortium name="The International Brachypodium Initiative"/>
            <person name="Lucas S."/>
            <person name="Harmon-Smith M."/>
            <person name="Lail K."/>
            <person name="Tice H."/>
            <person name="Grimwood J."/>
            <person name="Bruce D."/>
            <person name="Barry K."/>
            <person name="Shu S."/>
            <person name="Lindquist E."/>
            <person name="Wang M."/>
            <person name="Pitluck S."/>
            <person name="Vogel J.P."/>
            <person name="Garvin D.F."/>
            <person name="Mockler T.C."/>
            <person name="Schmutz J."/>
            <person name="Rokhsar D."/>
            <person name="Bevan M.W."/>
        </authorList>
    </citation>
    <scope>NUCLEOTIDE SEQUENCE</scope>
    <source>
        <strain evidence="2">Bd21</strain>
    </source>
</reference>
<accession>A0A0Q3RV75</accession>
<sequence length="190" mass="21414">MPRQLSPPLSGPRSPRPSPEREAFLRRFRGRCFRCLSKDRRRSACRDPPRCINCWAWGHESSRCPTSRPAPATSPRRPPIHQRLRFPAPPPSAAMISRAIPLPAPRRPGFKHSVVMASRAIERQIFTLRTRATRPHPSPSARPLKLSCASPRHPPLPGGLLRPLRRPGEPRPRHHLGRITVDGASFLLLP</sequence>
<reference evidence="3" key="3">
    <citation type="submission" date="2018-08" db="UniProtKB">
        <authorList>
            <consortium name="EnsemblPlants"/>
        </authorList>
    </citation>
    <scope>IDENTIFICATION</scope>
    <source>
        <strain evidence="3">cv. Bd21</strain>
    </source>
</reference>
<dbReference type="GO" id="GO:0008270">
    <property type="term" value="F:zinc ion binding"/>
    <property type="evidence" value="ECO:0007669"/>
    <property type="project" value="InterPro"/>
</dbReference>
<dbReference type="InterPro" id="IPR036875">
    <property type="entry name" value="Znf_CCHC_sf"/>
</dbReference>